<evidence type="ECO:0000256" key="4">
    <source>
        <dbReference type="ARBA" id="ARBA00022490"/>
    </source>
</evidence>
<dbReference type="GO" id="GO:0005737">
    <property type="term" value="C:cytoplasm"/>
    <property type="evidence" value="ECO:0007669"/>
    <property type="project" value="UniProtKB-SubCell"/>
</dbReference>
<sequence>MQPAPDYAAAKAFLHDQAQDIGLDFQSLDCVKGKPICILTWIGKDPSLPTIMLNSHIDVVPVFPESWNYPPFAAEKTANGNIYARGAQDMKCVGSGYLEGIRVLKANGKQPLRTIHAVFVPDEEIGGVDGMKLFVKTDLFKSLNLGFALDEGMASPNDTYRVFYGERCPWWVKVIAKGPPSHGSLFVKDGATEKLMKVIQKFMAYRTAEEQKLHIGRTESGQPLKVGDVTTINLTMLNAGIQFNIVPQEATAGFDIRVSPQVDLKAFHAMLEGWCTSEGCTMEFVNSFWCNAVSSTDESDPYWHALSTVFQARKITIEKEIFPAATDSRYIREVGIPAIGVSPIRNTPVLLHDHDEYLNEKTFMEGVSFYVDAIDALANIPAPPGLPNGSKKRKS</sequence>
<dbReference type="RefSeq" id="XP_031027618.1">
    <property type="nucleotide sequence ID" value="XM_031166459.1"/>
</dbReference>
<dbReference type="FunFam" id="1.10.150.900:FF:000001">
    <property type="entry name" value="Aminoacylase-1, putative"/>
    <property type="match status" value="1"/>
</dbReference>
<dbReference type="InterPro" id="IPR052083">
    <property type="entry name" value="Aminoacylase-1_M20A"/>
</dbReference>
<dbReference type="Pfam" id="PF07687">
    <property type="entry name" value="M20_dimer"/>
    <property type="match status" value="1"/>
</dbReference>
<keyword evidence="4" id="KW-0963">Cytoplasm</keyword>
<dbReference type="EC" id="3.5.1.14" evidence="3"/>
<comment type="subcellular location">
    <subcellularLocation>
        <location evidence="1">Cytoplasm</location>
    </subcellularLocation>
</comment>
<keyword evidence="6 12" id="KW-0378">Hydrolase</keyword>
<dbReference type="EMBL" id="QEAO01000002">
    <property type="protein sequence ID" value="TPX37707.1"/>
    <property type="molecule type" value="Genomic_DNA"/>
</dbReference>
<feature type="domain" description="Peptidase M20 dimerisation" evidence="11">
    <location>
        <begin position="165"/>
        <end position="277"/>
    </location>
</feature>
<evidence type="ECO:0000256" key="3">
    <source>
        <dbReference type="ARBA" id="ARBA00011913"/>
    </source>
</evidence>
<dbReference type="InterPro" id="IPR010159">
    <property type="entry name" value="N-acyl_aa_amidohydrolase"/>
</dbReference>
<evidence type="ECO:0000256" key="1">
    <source>
        <dbReference type="ARBA" id="ARBA00004496"/>
    </source>
</evidence>
<evidence type="ECO:0000259" key="11">
    <source>
        <dbReference type="Pfam" id="PF07687"/>
    </source>
</evidence>
<name>A0A507C9F4_9FUNG</name>
<feature type="binding site" evidence="10">
    <location>
        <position position="151"/>
    </location>
    <ligand>
        <name>Zn(2+)</name>
        <dbReference type="ChEBI" id="CHEBI:29105"/>
        <label>1</label>
    </ligand>
</feature>
<accession>A0A507C9F4</accession>
<organism evidence="12 13">
    <name type="scientific">Synchytrium microbalum</name>
    <dbReference type="NCBI Taxonomy" id="1806994"/>
    <lineage>
        <taxon>Eukaryota</taxon>
        <taxon>Fungi</taxon>
        <taxon>Fungi incertae sedis</taxon>
        <taxon>Chytridiomycota</taxon>
        <taxon>Chytridiomycota incertae sedis</taxon>
        <taxon>Chytridiomycetes</taxon>
        <taxon>Synchytriales</taxon>
        <taxon>Synchytriaceae</taxon>
        <taxon>Synchytrium</taxon>
    </lineage>
</organism>
<feature type="binding site" evidence="10">
    <location>
        <position position="352"/>
    </location>
    <ligand>
        <name>Zn(2+)</name>
        <dbReference type="ChEBI" id="CHEBI:29105"/>
        <label>2</label>
    </ligand>
</feature>
<dbReference type="PANTHER" id="PTHR45892">
    <property type="entry name" value="AMINOACYLASE-1"/>
    <property type="match status" value="1"/>
</dbReference>
<keyword evidence="7 10" id="KW-0862">Zinc</keyword>
<evidence type="ECO:0000256" key="8">
    <source>
        <dbReference type="ARBA" id="ARBA00029656"/>
    </source>
</evidence>
<feature type="binding site" evidence="10">
    <location>
        <position position="89"/>
    </location>
    <ligand>
        <name>Zn(2+)</name>
        <dbReference type="ChEBI" id="CHEBI:29105"/>
        <label>2</label>
    </ligand>
</feature>
<dbReference type="Gene3D" id="3.40.630.10">
    <property type="entry name" value="Zn peptidases"/>
    <property type="match status" value="1"/>
</dbReference>
<comment type="similarity">
    <text evidence="2">Belongs to the peptidase M20A family.</text>
</comment>
<evidence type="ECO:0000256" key="9">
    <source>
        <dbReference type="PIRSR" id="PIRSR036696-1"/>
    </source>
</evidence>
<dbReference type="FunFam" id="3.40.630.10:FF:000019">
    <property type="entry name" value="Aminoacylase 1"/>
    <property type="match status" value="1"/>
</dbReference>
<dbReference type="STRING" id="1806994.A0A507C9F4"/>
<gene>
    <name evidence="12" type="primary">SMI530</name>
    <name evidence="12" type="ORF">SmJEL517_g00530</name>
</gene>
<dbReference type="Gene3D" id="1.10.150.900">
    <property type="match status" value="1"/>
</dbReference>
<comment type="caution">
    <text evidence="12">The sequence shown here is derived from an EMBL/GenBank/DDBJ whole genome shotgun (WGS) entry which is preliminary data.</text>
</comment>
<dbReference type="PANTHER" id="PTHR45892:SF1">
    <property type="entry name" value="AMINOACYLASE-1"/>
    <property type="match status" value="1"/>
</dbReference>
<feature type="binding site" evidence="10">
    <location>
        <position position="89"/>
    </location>
    <ligand>
        <name>Zn(2+)</name>
        <dbReference type="ChEBI" id="CHEBI:29105"/>
        <label>1</label>
    </ligand>
</feature>
<dbReference type="InterPro" id="IPR011650">
    <property type="entry name" value="Peptidase_M20_dimer"/>
</dbReference>
<dbReference type="GO" id="GO:0004046">
    <property type="term" value="F:aminoacylase activity"/>
    <property type="evidence" value="ECO:0007669"/>
    <property type="project" value="UniProtKB-EC"/>
</dbReference>
<keyword evidence="13" id="KW-1185">Reference proteome</keyword>
<feature type="active site" description="Proton acceptor" evidence="9">
    <location>
        <position position="123"/>
    </location>
</feature>
<dbReference type="SUPFAM" id="SSF53187">
    <property type="entry name" value="Zn-dependent exopeptidases"/>
    <property type="match status" value="1"/>
</dbReference>
<dbReference type="OrthoDB" id="3064516at2759"/>
<dbReference type="GO" id="GO:0006520">
    <property type="term" value="P:amino acid metabolic process"/>
    <property type="evidence" value="ECO:0007669"/>
    <property type="project" value="InterPro"/>
</dbReference>
<evidence type="ECO:0000256" key="7">
    <source>
        <dbReference type="ARBA" id="ARBA00022833"/>
    </source>
</evidence>
<evidence type="ECO:0000256" key="6">
    <source>
        <dbReference type="ARBA" id="ARBA00022801"/>
    </source>
</evidence>
<dbReference type="FunFam" id="3.30.70.360:FF:000005">
    <property type="entry name" value="Putative Aminoacylase-1"/>
    <property type="match status" value="1"/>
</dbReference>
<evidence type="ECO:0000313" key="13">
    <source>
        <dbReference type="Proteomes" id="UP000319731"/>
    </source>
</evidence>
<evidence type="ECO:0000256" key="5">
    <source>
        <dbReference type="ARBA" id="ARBA00022723"/>
    </source>
</evidence>
<feature type="binding site" evidence="10">
    <location>
        <position position="56"/>
    </location>
    <ligand>
        <name>Zn(2+)</name>
        <dbReference type="ChEBI" id="CHEBI:29105"/>
        <label>1</label>
    </ligand>
</feature>
<dbReference type="PIRSF" id="PIRSF036696">
    <property type="entry name" value="ACY-1"/>
    <property type="match status" value="1"/>
</dbReference>
<proteinExistence type="inferred from homology"/>
<dbReference type="SUPFAM" id="SSF55031">
    <property type="entry name" value="Bacterial exopeptidase dimerisation domain"/>
    <property type="match status" value="1"/>
</dbReference>
<dbReference type="InterPro" id="IPR001261">
    <property type="entry name" value="ArgE/DapE_CS"/>
</dbReference>
<dbReference type="Proteomes" id="UP000319731">
    <property type="component" value="Unassembled WGS sequence"/>
</dbReference>
<protein>
    <recommendedName>
        <fullName evidence="3">N-acyl-aliphatic-L-amino acid amidohydrolase</fullName>
        <ecNumber evidence="3">3.5.1.14</ecNumber>
    </recommendedName>
    <alternativeName>
        <fullName evidence="8">N-acyl-L-amino-acid amidohydrolase</fullName>
    </alternativeName>
</protein>
<evidence type="ECO:0000313" key="12">
    <source>
        <dbReference type="EMBL" id="TPX37707.1"/>
    </source>
</evidence>
<evidence type="ECO:0000256" key="10">
    <source>
        <dbReference type="PIRSR" id="PIRSR036696-2"/>
    </source>
</evidence>
<dbReference type="PROSITE" id="PS00758">
    <property type="entry name" value="ARGE_DAPE_CPG2_1"/>
    <property type="match status" value="1"/>
</dbReference>
<keyword evidence="5 10" id="KW-0479">Metal-binding</keyword>
<dbReference type="Pfam" id="PF01546">
    <property type="entry name" value="Peptidase_M20"/>
    <property type="match status" value="1"/>
</dbReference>
<comment type="cofactor">
    <cofactor evidence="10">
        <name>Zn(2+)</name>
        <dbReference type="ChEBI" id="CHEBI:29105"/>
    </cofactor>
    <text evidence="10">Binds 2 Zn(2+) ions per subunit.</text>
</comment>
<feature type="active site" evidence="9">
    <location>
        <position position="58"/>
    </location>
</feature>
<dbReference type="GeneID" id="42001756"/>
<evidence type="ECO:0000256" key="2">
    <source>
        <dbReference type="ARBA" id="ARBA00006247"/>
    </source>
</evidence>
<dbReference type="NCBIfam" id="TIGR01880">
    <property type="entry name" value="Ac-peptdase-euk"/>
    <property type="match status" value="1"/>
</dbReference>
<dbReference type="InterPro" id="IPR002933">
    <property type="entry name" value="Peptidase_M20"/>
</dbReference>
<dbReference type="AlphaFoldDB" id="A0A507C9F4"/>
<reference evidence="12 13" key="1">
    <citation type="journal article" date="2019" name="Sci. Rep.">
        <title>Comparative genomics of chytrid fungi reveal insights into the obligate biotrophic and pathogenic lifestyle of Synchytrium endobioticum.</title>
        <authorList>
            <person name="van de Vossenberg B.T.L.H."/>
            <person name="Warris S."/>
            <person name="Nguyen H.D.T."/>
            <person name="van Gent-Pelzer M.P.E."/>
            <person name="Joly D.L."/>
            <person name="van de Geest H.C."/>
            <person name="Bonants P.J.M."/>
            <person name="Smith D.S."/>
            <person name="Levesque C.A."/>
            <person name="van der Lee T.A.J."/>
        </authorList>
    </citation>
    <scope>NUCLEOTIDE SEQUENCE [LARGE SCALE GENOMIC DNA]</scope>
    <source>
        <strain evidence="12 13">JEL517</strain>
    </source>
</reference>
<dbReference type="GO" id="GO:0046872">
    <property type="term" value="F:metal ion binding"/>
    <property type="evidence" value="ECO:0007669"/>
    <property type="project" value="UniProtKB-KW"/>
</dbReference>
<dbReference type="Gene3D" id="3.30.70.360">
    <property type="match status" value="1"/>
</dbReference>
<dbReference type="InterPro" id="IPR036264">
    <property type="entry name" value="Bact_exopeptidase_dim_dom"/>
</dbReference>
<feature type="binding site" evidence="10">
    <location>
        <position position="124"/>
    </location>
    <ligand>
        <name>Zn(2+)</name>
        <dbReference type="ChEBI" id="CHEBI:29105"/>
        <label>2</label>
    </ligand>
</feature>